<dbReference type="AlphaFoldDB" id="A0A183J0X0"/>
<dbReference type="Pfam" id="PF00324">
    <property type="entry name" value="AA_permease"/>
    <property type="match status" value="1"/>
</dbReference>
<protein>
    <submittedName>
        <fullName evidence="9">AA_permease domain-containing protein</fullName>
    </submittedName>
</protein>
<feature type="transmembrane region" description="Helical" evidence="5">
    <location>
        <begin position="239"/>
        <end position="258"/>
    </location>
</feature>
<dbReference type="GO" id="GO:0055064">
    <property type="term" value="P:chloride ion homeostasis"/>
    <property type="evidence" value="ECO:0007669"/>
    <property type="project" value="TreeGrafter"/>
</dbReference>
<evidence type="ECO:0000313" key="9">
    <source>
        <dbReference type="WBParaSite" id="SBAD_0000986601-mRNA-1"/>
    </source>
</evidence>
<sequence length="432" mass="46955">MASNDATSAEAPVNGSIKPRMRVEFAETPISEEDLALKLDEKYPFTRQQSDVAVVSSRYISSQKSQSMVGLSLYEDDASSMPTMAGYLRSFTHPGPDEKEPRQGAKLGTLIGVYLPTIQHILGVQMFLRLFWIVGISGVTESFGMVFLCCLCTFLTSISISAIATNGVIESGGAYFLISRNLGPEFGGAVGILYYFANAVGASMYLIGGVEILLMYMAPSMQLFGTPGHMTEQQMFNNFRAYGSMFLVIEFIIVAMGVRFVQFFAPISLACVVISIFAVYIGAITASPATSPVICMLGDRLLRPSAYLGINGSVHCDKAINGTLWSLFCMYNNLTGETHCDPYFDDHEAMYVPGIPGFASGVINDNAWSSYMRRGDVTPNVAGDTRSEVVQDMSTNFFMLLAIFYPSVTGIFTGANMSGIVQFNSVMILSTI</sequence>
<keyword evidence="4 5" id="KW-0472">Membrane</keyword>
<evidence type="ECO:0000256" key="3">
    <source>
        <dbReference type="ARBA" id="ARBA00022989"/>
    </source>
</evidence>
<feature type="transmembrane region" description="Helical" evidence="5">
    <location>
        <begin position="130"/>
        <end position="163"/>
    </location>
</feature>
<accession>A0A183J0X0</accession>
<name>A0A183J0X0_9BILA</name>
<dbReference type="Proteomes" id="UP000270296">
    <property type="component" value="Unassembled WGS sequence"/>
</dbReference>
<dbReference type="GO" id="GO:1990573">
    <property type="term" value="P:potassium ion import across plasma membrane"/>
    <property type="evidence" value="ECO:0007669"/>
    <property type="project" value="TreeGrafter"/>
</dbReference>
<keyword evidence="2 5" id="KW-0812">Transmembrane</keyword>
<dbReference type="InterPro" id="IPR004842">
    <property type="entry name" value="SLC12A_fam"/>
</dbReference>
<dbReference type="PANTHER" id="PTHR11827">
    <property type="entry name" value="SOLUTE CARRIER FAMILY 12, CATION COTRANSPORTERS"/>
    <property type="match status" value="1"/>
</dbReference>
<evidence type="ECO:0000256" key="1">
    <source>
        <dbReference type="ARBA" id="ARBA00004141"/>
    </source>
</evidence>
<dbReference type="OrthoDB" id="2020542at2759"/>
<evidence type="ECO:0000313" key="7">
    <source>
        <dbReference type="EMBL" id="VDP23641.1"/>
    </source>
</evidence>
<organism evidence="9">
    <name type="scientific">Soboliphyme baturini</name>
    <dbReference type="NCBI Taxonomy" id="241478"/>
    <lineage>
        <taxon>Eukaryota</taxon>
        <taxon>Metazoa</taxon>
        <taxon>Ecdysozoa</taxon>
        <taxon>Nematoda</taxon>
        <taxon>Enoplea</taxon>
        <taxon>Dorylaimia</taxon>
        <taxon>Dioctophymatida</taxon>
        <taxon>Dioctophymatoidea</taxon>
        <taxon>Soboliphymatidae</taxon>
        <taxon>Soboliphyme</taxon>
    </lineage>
</organism>
<reference evidence="9" key="1">
    <citation type="submission" date="2016-06" db="UniProtKB">
        <authorList>
            <consortium name="WormBaseParasite"/>
        </authorList>
    </citation>
    <scope>IDENTIFICATION</scope>
</reference>
<dbReference type="GO" id="GO:0006884">
    <property type="term" value="P:cell volume homeostasis"/>
    <property type="evidence" value="ECO:0007669"/>
    <property type="project" value="TreeGrafter"/>
</dbReference>
<evidence type="ECO:0000256" key="2">
    <source>
        <dbReference type="ARBA" id="ARBA00022692"/>
    </source>
</evidence>
<dbReference type="InterPro" id="IPR004841">
    <property type="entry name" value="AA-permease/SLC12A_dom"/>
</dbReference>
<gene>
    <name evidence="7" type="ORF">SBAD_LOCUS9520</name>
</gene>
<dbReference type="EMBL" id="UZAM01012819">
    <property type="protein sequence ID" value="VDP23641.1"/>
    <property type="molecule type" value="Genomic_DNA"/>
</dbReference>
<dbReference type="WBParaSite" id="SBAD_0000986601-mRNA-1">
    <property type="protein sequence ID" value="SBAD_0000986601-mRNA-1"/>
    <property type="gene ID" value="SBAD_0000986601"/>
</dbReference>
<keyword evidence="8" id="KW-1185">Reference proteome</keyword>
<dbReference type="Gene3D" id="1.20.1740.10">
    <property type="entry name" value="Amino acid/polyamine transporter I"/>
    <property type="match status" value="1"/>
</dbReference>
<dbReference type="GO" id="GO:0055075">
    <property type="term" value="P:potassium ion homeostasis"/>
    <property type="evidence" value="ECO:0007669"/>
    <property type="project" value="TreeGrafter"/>
</dbReference>
<dbReference type="PANTHER" id="PTHR11827:SF53">
    <property type="entry name" value="K+_CL-COTRANSPORTER"/>
    <property type="match status" value="1"/>
</dbReference>
<comment type="subcellular location">
    <subcellularLocation>
        <location evidence="1">Membrane</location>
        <topology evidence="1">Multi-pass membrane protein</topology>
    </subcellularLocation>
</comment>
<reference evidence="7 8" key="2">
    <citation type="submission" date="2018-11" db="EMBL/GenBank/DDBJ databases">
        <authorList>
            <consortium name="Pathogen Informatics"/>
        </authorList>
    </citation>
    <scope>NUCLEOTIDE SEQUENCE [LARGE SCALE GENOMIC DNA]</scope>
</reference>
<feature type="transmembrane region" description="Helical" evidence="5">
    <location>
        <begin position="264"/>
        <end position="286"/>
    </location>
</feature>
<dbReference type="GO" id="GO:0015379">
    <property type="term" value="F:potassium:chloride symporter activity"/>
    <property type="evidence" value="ECO:0007669"/>
    <property type="project" value="TreeGrafter"/>
</dbReference>
<evidence type="ECO:0000256" key="4">
    <source>
        <dbReference type="ARBA" id="ARBA00023136"/>
    </source>
</evidence>
<dbReference type="GO" id="GO:0005886">
    <property type="term" value="C:plasma membrane"/>
    <property type="evidence" value="ECO:0007669"/>
    <property type="project" value="TreeGrafter"/>
</dbReference>
<evidence type="ECO:0000313" key="8">
    <source>
        <dbReference type="Proteomes" id="UP000270296"/>
    </source>
</evidence>
<proteinExistence type="predicted"/>
<feature type="transmembrane region" description="Helical" evidence="5">
    <location>
        <begin position="192"/>
        <end position="218"/>
    </location>
</feature>
<feature type="domain" description="Amino acid permease/ SLC12A" evidence="6">
    <location>
        <begin position="113"/>
        <end position="284"/>
    </location>
</feature>
<dbReference type="GO" id="GO:0045202">
    <property type="term" value="C:synapse"/>
    <property type="evidence" value="ECO:0007669"/>
    <property type="project" value="GOC"/>
</dbReference>
<evidence type="ECO:0000259" key="6">
    <source>
        <dbReference type="Pfam" id="PF00324"/>
    </source>
</evidence>
<dbReference type="GO" id="GO:0007268">
    <property type="term" value="P:chemical synaptic transmission"/>
    <property type="evidence" value="ECO:0007669"/>
    <property type="project" value="TreeGrafter"/>
</dbReference>
<evidence type="ECO:0000256" key="5">
    <source>
        <dbReference type="SAM" id="Phobius"/>
    </source>
</evidence>
<keyword evidence="3 5" id="KW-1133">Transmembrane helix</keyword>